<keyword evidence="9" id="KW-0539">Nucleus</keyword>
<evidence type="ECO:0000256" key="10">
    <source>
        <dbReference type="SAM" id="Coils"/>
    </source>
</evidence>
<dbReference type="Pfam" id="PF20644">
    <property type="entry name" value="Rrn7_cyclin_N"/>
    <property type="match status" value="1"/>
</dbReference>
<dbReference type="Proteomes" id="UP000789706">
    <property type="component" value="Unassembled WGS sequence"/>
</dbReference>
<keyword evidence="3" id="KW-0479">Metal-binding</keyword>
<dbReference type="GO" id="GO:0070860">
    <property type="term" value="C:RNA polymerase I core factor complex"/>
    <property type="evidence" value="ECO:0007669"/>
    <property type="project" value="InterPro"/>
</dbReference>
<evidence type="ECO:0000256" key="7">
    <source>
        <dbReference type="ARBA" id="ARBA00023125"/>
    </source>
</evidence>
<evidence type="ECO:0000259" key="12">
    <source>
        <dbReference type="Pfam" id="PF20645"/>
    </source>
</evidence>
<feature type="domain" description="Rrn7/TAF1B N-terminal cyclin" evidence="11">
    <location>
        <begin position="127"/>
        <end position="180"/>
    </location>
</feature>
<organism evidence="13 14">
    <name type="scientific">Diversispora eburnea</name>
    <dbReference type="NCBI Taxonomy" id="1213867"/>
    <lineage>
        <taxon>Eukaryota</taxon>
        <taxon>Fungi</taxon>
        <taxon>Fungi incertae sedis</taxon>
        <taxon>Mucoromycota</taxon>
        <taxon>Glomeromycotina</taxon>
        <taxon>Glomeromycetes</taxon>
        <taxon>Diversisporales</taxon>
        <taxon>Diversisporaceae</taxon>
        <taxon>Diversispora</taxon>
    </lineage>
</organism>
<evidence type="ECO:0000313" key="13">
    <source>
        <dbReference type="EMBL" id="CAG8472974.1"/>
    </source>
</evidence>
<keyword evidence="6" id="KW-0805">Transcription regulation</keyword>
<dbReference type="GO" id="GO:0001164">
    <property type="term" value="F:RNA polymerase I core promoter sequence-specific DNA binding"/>
    <property type="evidence" value="ECO:0007669"/>
    <property type="project" value="InterPro"/>
</dbReference>
<name>A0A9N8W5M8_9GLOM</name>
<proteinExistence type="inferred from homology"/>
<keyword evidence="5" id="KW-0862">Zinc</keyword>
<dbReference type="InterPro" id="IPR048540">
    <property type="entry name" value="Rrn7_cyclin_N"/>
</dbReference>
<reference evidence="13" key="1">
    <citation type="submission" date="2021-06" db="EMBL/GenBank/DDBJ databases">
        <authorList>
            <person name="Kallberg Y."/>
            <person name="Tangrot J."/>
            <person name="Rosling A."/>
        </authorList>
    </citation>
    <scope>NUCLEOTIDE SEQUENCE</scope>
    <source>
        <strain evidence="13">AZ414A</strain>
    </source>
</reference>
<evidence type="ECO:0000256" key="3">
    <source>
        <dbReference type="ARBA" id="ARBA00022723"/>
    </source>
</evidence>
<comment type="similarity">
    <text evidence="2">Belongs to the RRN7/TAF1B family.</text>
</comment>
<evidence type="ECO:0000256" key="1">
    <source>
        <dbReference type="ARBA" id="ARBA00004604"/>
    </source>
</evidence>
<dbReference type="PANTHER" id="PTHR31576:SF2">
    <property type="entry name" value="TATA BOX-BINDING PROTEIN-ASSOCIATED FACTOR RNA POLYMERASE I SUBUNIT B"/>
    <property type="match status" value="1"/>
</dbReference>
<evidence type="ECO:0000256" key="2">
    <source>
        <dbReference type="ARBA" id="ARBA00006899"/>
    </source>
</evidence>
<evidence type="ECO:0000256" key="9">
    <source>
        <dbReference type="ARBA" id="ARBA00023242"/>
    </source>
</evidence>
<evidence type="ECO:0000256" key="5">
    <source>
        <dbReference type="ARBA" id="ARBA00022833"/>
    </source>
</evidence>
<dbReference type="GO" id="GO:0008270">
    <property type="term" value="F:zinc ion binding"/>
    <property type="evidence" value="ECO:0007669"/>
    <property type="project" value="UniProtKB-KW"/>
</dbReference>
<dbReference type="Pfam" id="PF20645">
    <property type="entry name" value="Rrn7_cyclin_C"/>
    <property type="match status" value="1"/>
</dbReference>
<keyword evidence="14" id="KW-1185">Reference proteome</keyword>
<feature type="domain" description="Rrn7/TAF1B C-terminal cyclin" evidence="12">
    <location>
        <begin position="213"/>
        <end position="349"/>
    </location>
</feature>
<comment type="subcellular location">
    <subcellularLocation>
        <location evidence="1">Nucleus</location>
        <location evidence="1">Nucleolus</location>
    </subcellularLocation>
</comment>
<protein>
    <submittedName>
        <fullName evidence="13">5643_t:CDS:1</fullName>
    </submittedName>
</protein>
<evidence type="ECO:0000256" key="6">
    <source>
        <dbReference type="ARBA" id="ARBA00023015"/>
    </source>
</evidence>
<evidence type="ECO:0000313" key="14">
    <source>
        <dbReference type="Proteomes" id="UP000789706"/>
    </source>
</evidence>
<keyword evidence="7" id="KW-0238">DNA-binding</keyword>
<evidence type="ECO:0000259" key="11">
    <source>
        <dbReference type="Pfam" id="PF20644"/>
    </source>
</evidence>
<keyword evidence="8" id="KW-0804">Transcription</keyword>
<gene>
    <name evidence="13" type="ORF">DEBURN_LOCUS3250</name>
</gene>
<keyword evidence="10" id="KW-0175">Coiled coil</keyword>
<evidence type="ECO:0000256" key="8">
    <source>
        <dbReference type="ARBA" id="ARBA00023163"/>
    </source>
</evidence>
<dbReference type="InterPro" id="IPR033599">
    <property type="entry name" value="TAF1B/Rrn7"/>
</dbReference>
<comment type="caution">
    <text evidence="13">The sequence shown here is derived from an EMBL/GenBank/DDBJ whole genome shotgun (WGS) entry which is preliminary data.</text>
</comment>
<keyword evidence="4" id="KW-0863">Zinc-finger</keyword>
<dbReference type="AlphaFoldDB" id="A0A9N8W5M8"/>
<sequence>MPLKPTCPICNSRKWNLDSLGGQVCENGHQRRGYQILESEEFSKGRKKRNIQPKKAKANIKTQRPLYVTHKETQKLFMVSTQFVLRKLIHILIHEMGFPPQFERAPVESDNEFGDATTKEKSIEEKFRMSNILYEFKLSYLLCILHLGCIWMRFPVLMNDIHRWANSGRLPFKEVHREIPESIKAILRGKFLSKLFHVKRLNSVYRLSLMEHTFVKFYNKYYGIVFPEINSSPVLYRFIRDLMLPIETYSVAKELLQLINLKLDWSQAAQYHPDNLLLGIVIVVTKLIYGLDHNKSDSDEIIQYFPTFEDWIKKLSDRHDKLFQQEIPWDFVDIKEWMEKNPDKYIEYCAGLLLSNVNQESKESKESSTINKRKDGDKKIQLSKPFQQFSKTVAIEIENKTLENEINDLKESLKLYKSQLKNSKAELTIQEFYKIIKKINNFQKKIESLKNKEFYVEPIEDEIRELNFCIKNNSIGDEEYQQESHQKSYNIQDRYSTFLYKKDDDERSPKLNIGEKYTSYQLNRLRFRSKRDDWFQKQVELIGAYHEDYERVLILFSSLTGESINKVQAAVIKIEYDLYKAIENESL</sequence>
<dbReference type="PANTHER" id="PTHR31576">
    <property type="entry name" value="TATA BOX-BINDING PROTEIN-ASSOCIATED FACTOR RNA POLYMERASE I SUBUNIT B"/>
    <property type="match status" value="1"/>
</dbReference>
<dbReference type="GO" id="GO:0042790">
    <property type="term" value="P:nucleolar large rRNA transcription by RNA polymerase I"/>
    <property type="evidence" value="ECO:0007669"/>
    <property type="project" value="TreeGrafter"/>
</dbReference>
<dbReference type="InterPro" id="IPR048538">
    <property type="entry name" value="Rrn7_cyclin_C"/>
</dbReference>
<evidence type="ECO:0000256" key="4">
    <source>
        <dbReference type="ARBA" id="ARBA00022771"/>
    </source>
</evidence>
<feature type="coiled-coil region" evidence="10">
    <location>
        <begin position="392"/>
        <end position="426"/>
    </location>
</feature>
<dbReference type="EMBL" id="CAJVPK010000201">
    <property type="protein sequence ID" value="CAG8472974.1"/>
    <property type="molecule type" value="Genomic_DNA"/>
</dbReference>
<accession>A0A9N8W5M8</accession>
<dbReference type="OrthoDB" id="428577at2759"/>